<feature type="domain" description="LysM" evidence="1">
    <location>
        <begin position="471"/>
        <end position="514"/>
    </location>
</feature>
<dbReference type="Gene3D" id="3.10.350.10">
    <property type="entry name" value="LysM domain"/>
    <property type="match status" value="1"/>
</dbReference>
<dbReference type="InterPro" id="IPR018392">
    <property type="entry name" value="LysM"/>
</dbReference>
<dbReference type="Proteomes" id="UP000198806">
    <property type="component" value="Unassembled WGS sequence"/>
</dbReference>
<evidence type="ECO:0000313" key="3">
    <source>
        <dbReference type="Proteomes" id="UP000198806"/>
    </source>
</evidence>
<evidence type="ECO:0000313" key="2">
    <source>
        <dbReference type="EMBL" id="SFO40609.1"/>
    </source>
</evidence>
<dbReference type="RefSeq" id="WP_091687330.1">
    <property type="nucleotide sequence ID" value="NZ_BAABFM010000007.1"/>
</dbReference>
<dbReference type="OrthoDB" id="9779340at2"/>
<dbReference type="CDD" id="cd00118">
    <property type="entry name" value="LysM"/>
    <property type="match status" value="1"/>
</dbReference>
<protein>
    <submittedName>
        <fullName evidence="2">LysM repeat-containing protein</fullName>
    </submittedName>
</protein>
<dbReference type="EMBL" id="FOWD01000023">
    <property type="protein sequence ID" value="SFO40609.1"/>
    <property type="molecule type" value="Genomic_DNA"/>
</dbReference>
<dbReference type="AlphaFoldDB" id="A0A1I5GXC1"/>
<proteinExistence type="predicted"/>
<dbReference type="SUPFAM" id="SSF54106">
    <property type="entry name" value="LysM domain"/>
    <property type="match status" value="1"/>
</dbReference>
<dbReference type="InterPro" id="IPR024300">
    <property type="entry name" value="SipL_SPOCS_dom"/>
</dbReference>
<dbReference type="Pfam" id="PF12673">
    <property type="entry name" value="SipL"/>
    <property type="match status" value="3"/>
</dbReference>
<gene>
    <name evidence="2" type="ORF">SAMN04489757_12336</name>
</gene>
<dbReference type="InterPro" id="IPR036779">
    <property type="entry name" value="LysM_dom_sf"/>
</dbReference>
<dbReference type="PROSITE" id="PS51782">
    <property type="entry name" value="LYSM"/>
    <property type="match status" value="1"/>
</dbReference>
<dbReference type="STRING" id="1527.SAMN04489757_12336"/>
<sequence length="522" mass="59198">MELIKKNIHMNKIKCRSSLQLTLDDDFNVPDVKPDIYKIIKEQGDIKITDVKMLNGKLMVKGSLCFNMLYLSEENGRPIHNISGEVPFDEVIQLDDACVGDEAIVTWELEDLSMGLINSRKISVRSILRLTVIVEELYDEATAISIEGDDDVQFLTKNITVTDVAVDKKDTYRIKDQIHLPSNKSNISQNLYNEVELRNPEVRLQDNKFMVKGEIVVFVIYASEDEENPVEYLETELPFSASIDCNGCTEDMIDNIGFSIANKNLEIMPDVDGEERIIDLEVVLEMDIKIYEEEELEMLHDVYSPSKELTPIRKDAHYENLLVKNNSKVRVNDRIKVTNNQPGILQICHASGEVKMDEINLVDNGLEVNGVLEVQILYICADDNRPLNVLKGLIPFTQVIDVKDIKPSSIYQVKSGLEQLSVMMLDSEEIEVKSGIGLNTIVFDVLQEPIITDIEVSGLDYEMFQSMPSVVGYIVKGNDTLWDVAKKYYTTIDKIKELNGLEGDHIKLGDKLLIMKKVDKLI</sequence>
<name>A0A1I5GXC1_9FIRM</name>
<dbReference type="SMART" id="SM00257">
    <property type="entry name" value="LysM"/>
    <property type="match status" value="1"/>
</dbReference>
<organism evidence="2 3">
    <name type="scientific">Anaerocolumna aminovalerica</name>
    <dbReference type="NCBI Taxonomy" id="1527"/>
    <lineage>
        <taxon>Bacteria</taxon>
        <taxon>Bacillati</taxon>
        <taxon>Bacillota</taxon>
        <taxon>Clostridia</taxon>
        <taxon>Lachnospirales</taxon>
        <taxon>Lachnospiraceae</taxon>
        <taxon>Anaerocolumna</taxon>
    </lineage>
</organism>
<accession>A0A1I5GXC1</accession>
<reference evidence="2 3" key="1">
    <citation type="submission" date="2016-10" db="EMBL/GenBank/DDBJ databases">
        <authorList>
            <person name="de Groot N.N."/>
        </authorList>
    </citation>
    <scope>NUCLEOTIDE SEQUENCE [LARGE SCALE GENOMIC DNA]</scope>
    <source>
        <strain evidence="2 3">DSM 1283</strain>
    </source>
</reference>
<keyword evidence="3" id="KW-1185">Reference proteome</keyword>
<evidence type="ECO:0000259" key="1">
    <source>
        <dbReference type="PROSITE" id="PS51782"/>
    </source>
</evidence>
<dbReference type="Pfam" id="PF01476">
    <property type="entry name" value="LysM"/>
    <property type="match status" value="1"/>
</dbReference>